<evidence type="ECO:0000256" key="1">
    <source>
        <dbReference type="ARBA" id="ARBA00022801"/>
    </source>
</evidence>
<evidence type="ECO:0000259" key="2">
    <source>
        <dbReference type="PROSITE" id="PS50054"/>
    </source>
</evidence>
<protein>
    <submittedName>
        <fullName evidence="4">Uncharacterized protein</fullName>
    </submittedName>
</protein>
<dbReference type="EMBL" id="CADCWK010000222">
    <property type="protein sequence ID" value="CAA9565397.1"/>
    <property type="molecule type" value="Genomic_DNA"/>
</dbReference>
<name>A0A6J4V1J2_9BACT</name>
<proteinExistence type="predicted"/>
<dbReference type="Pfam" id="PF22785">
    <property type="entry name" value="Tc-R-P"/>
    <property type="match status" value="1"/>
</dbReference>
<dbReference type="InterPro" id="IPR029021">
    <property type="entry name" value="Prot-tyrosine_phosphatase-like"/>
</dbReference>
<dbReference type="SMART" id="SM00404">
    <property type="entry name" value="PTPc_motif"/>
    <property type="match status" value="1"/>
</dbReference>
<sequence length="117" mass="12586">MTVVVNLHRRRHDPADLTRYGLTEIHLPVRDFTAPSPQQLDDGVEAIQEAVAGGGRVAVHCGGGLGRTGTLLACLLVDQGLPADDAIDKLRTLRPRSVETAGQVRAVKAYESRHRTG</sequence>
<organism evidence="4">
    <name type="scientific">uncultured Thermomicrobiales bacterium</name>
    <dbReference type="NCBI Taxonomy" id="1645740"/>
    <lineage>
        <taxon>Bacteria</taxon>
        <taxon>Pseudomonadati</taxon>
        <taxon>Thermomicrobiota</taxon>
        <taxon>Thermomicrobia</taxon>
        <taxon>Thermomicrobiales</taxon>
        <taxon>environmental samples</taxon>
    </lineage>
</organism>
<feature type="domain" description="Tyrosine specific protein phosphatases" evidence="3">
    <location>
        <begin position="38"/>
        <end position="105"/>
    </location>
</feature>
<dbReference type="InterPro" id="IPR050561">
    <property type="entry name" value="PTP"/>
</dbReference>
<dbReference type="PROSITE" id="PS50054">
    <property type="entry name" value="TYR_PHOSPHATASE_DUAL"/>
    <property type="match status" value="1"/>
</dbReference>
<accession>A0A6J4V1J2</accession>
<gene>
    <name evidence="4" type="ORF">AVDCRST_MAG33-1995</name>
</gene>
<dbReference type="PROSITE" id="PS00383">
    <property type="entry name" value="TYR_PHOSPHATASE_1"/>
    <property type="match status" value="1"/>
</dbReference>
<dbReference type="PROSITE" id="PS50056">
    <property type="entry name" value="TYR_PHOSPHATASE_2"/>
    <property type="match status" value="1"/>
</dbReference>
<dbReference type="SUPFAM" id="SSF52799">
    <property type="entry name" value="(Phosphotyrosine protein) phosphatases II"/>
    <property type="match status" value="1"/>
</dbReference>
<keyword evidence="1" id="KW-0378">Hydrolase</keyword>
<reference evidence="4" key="1">
    <citation type="submission" date="2020-02" db="EMBL/GenBank/DDBJ databases">
        <authorList>
            <person name="Meier V. D."/>
        </authorList>
    </citation>
    <scope>NUCLEOTIDE SEQUENCE</scope>
    <source>
        <strain evidence="4">AVDCRST_MAG33</strain>
    </source>
</reference>
<dbReference type="AlphaFoldDB" id="A0A6J4V1J2"/>
<feature type="domain" description="Tyrosine-protein phosphatase" evidence="2">
    <location>
        <begin position="1"/>
        <end position="116"/>
    </location>
</feature>
<dbReference type="InterPro" id="IPR003595">
    <property type="entry name" value="Tyr_Pase_cat"/>
</dbReference>
<dbReference type="Gene3D" id="3.90.190.10">
    <property type="entry name" value="Protein tyrosine phosphatase superfamily"/>
    <property type="match status" value="1"/>
</dbReference>
<dbReference type="SMART" id="SM00195">
    <property type="entry name" value="DSPc"/>
    <property type="match status" value="1"/>
</dbReference>
<dbReference type="InterPro" id="IPR016130">
    <property type="entry name" value="Tyr_Pase_AS"/>
</dbReference>
<dbReference type="InterPro" id="IPR020422">
    <property type="entry name" value="TYR_PHOSPHATASE_DUAL_dom"/>
</dbReference>
<evidence type="ECO:0000259" key="3">
    <source>
        <dbReference type="PROSITE" id="PS50056"/>
    </source>
</evidence>
<dbReference type="InterPro" id="IPR000387">
    <property type="entry name" value="Tyr_Pase_dom"/>
</dbReference>
<dbReference type="GO" id="GO:0016787">
    <property type="term" value="F:hydrolase activity"/>
    <property type="evidence" value="ECO:0007669"/>
    <property type="project" value="UniProtKB-KW"/>
</dbReference>
<evidence type="ECO:0000313" key="4">
    <source>
        <dbReference type="EMBL" id="CAA9565397.1"/>
    </source>
</evidence>
<dbReference type="PANTHER" id="PTHR23339">
    <property type="entry name" value="TYROSINE SPECIFIC PROTEIN PHOSPHATASE AND DUAL SPECIFICITY PROTEIN PHOSPHATASE"/>
    <property type="match status" value="1"/>
</dbReference>
<dbReference type="FunFam" id="3.90.190.10:FF:000157">
    <property type="entry name" value="Protein-tyrosine phosphatase"/>
    <property type="match status" value="1"/>
</dbReference>